<organism evidence="1 2">
    <name type="scientific">Gossypium arboreum</name>
    <name type="common">Tree cotton</name>
    <name type="synonym">Gossypium nanking</name>
    <dbReference type="NCBI Taxonomy" id="29729"/>
    <lineage>
        <taxon>Eukaryota</taxon>
        <taxon>Viridiplantae</taxon>
        <taxon>Streptophyta</taxon>
        <taxon>Embryophyta</taxon>
        <taxon>Tracheophyta</taxon>
        <taxon>Spermatophyta</taxon>
        <taxon>Magnoliopsida</taxon>
        <taxon>eudicotyledons</taxon>
        <taxon>Gunneridae</taxon>
        <taxon>Pentapetalae</taxon>
        <taxon>rosids</taxon>
        <taxon>malvids</taxon>
        <taxon>Malvales</taxon>
        <taxon>Malvaceae</taxon>
        <taxon>Malvoideae</taxon>
        <taxon>Gossypium</taxon>
    </lineage>
</organism>
<gene>
    <name evidence="1" type="ORF">F383_25822</name>
</gene>
<accession>A0A0B0MNU9</accession>
<dbReference type="AlphaFoldDB" id="A0A0B0MNU9"/>
<proteinExistence type="predicted"/>
<reference evidence="2" key="1">
    <citation type="submission" date="2014-09" db="EMBL/GenBank/DDBJ databases">
        <authorList>
            <person name="Mudge J."/>
            <person name="Ramaraj T."/>
            <person name="Lindquist I.E."/>
            <person name="Bharti A.K."/>
            <person name="Sundararajan A."/>
            <person name="Cameron C.T."/>
            <person name="Woodward J.E."/>
            <person name="May G.D."/>
            <person name="Brubaker C."/>
            <person name="Broadhvest J."/>
            <person name="Wilkins T.A."/>
        </authorList>
    </citation>
    <scope>NUCLEOTIDE SEQUENCE</scope>
    <source>
        <strain evidence="2">cv. AKA8401</strain>
    </source>
</reference>
<name>A0A0B0MNU9_GOSAR</name>
<keyword evidence="2" id="KW-1185">Reference proteome</keyword>
<comment type="caution">
    <text evidence="1">The sequence shown here is derived from an EMBL/GenBank/DDBJ whole genome shotgun (WGS) entry which is preliminary data.</text>
</comment>
<sequence>MQHPRRGLTRTHKSSSHINTNVLNLVLLTQIYQKHLSMPTY</sequence>
<protein>
    <submittedName>
        <fullName evidence="1">Uncharacterized protein</fullName>
    </submittedName>
</protein>
<evidence type="ECO:0000313" key="1">
    <source>
        <dbReference type="EMBL" id="KHG02435.1"/>
    </source>
</evidence>
<dbReference type="EMBL" id="JRRC01266608">
    <property type="protein sequence ID" value="KHG02435.1"/>
    <property type="molecule type" value="Genomic_DNA"/>
</dbReference>
<evidence type="ECO:0000313" key="2">
    <source>
        <dbReference type="Proteomes" id="UP000032142"/>
    </source>
</evidence>
<dbReference type="Proteomes" id="UP000032142">
    <property type="component" value="Unassembled WGS sequence"/>
</dbReference>